<evidence type="ECO:0000256" key="2">
    <source>
        <dbReference type="SAM" id="Phobius"/>
    </source>
</evidence>
<feature type="transmembrane region" description="Helical" evidence="2">
    <location>
        <begin position="161"/>
        <end position="185"/>
    </location>
</feature>
<dbReference type="Proteomes" id="UP000887565">
    <property type="component" value="Unplaced"/>
</dbReference>
<evidence type="ECO:0000256" key="1">
    <source>
        <dbReference type="SAM" id="MobiDB-lite"/>
    </source>
</evidence>
<feature type="region of interest" description="Disordered" evidence="1">
    <location>
        <begin position="236"/>
        <end position="262"/>
    </location>
</feature>
<name>A0A915HI76_ROMCU</name>
<dbReference type="WBParaSite" id="nRc.2.0.1.t01343-RA">
    <property type="protein sequence ID" value="nRc.2.0.1.t01343-RA"/>
    <property type="gene ID" value="nRc.2.0.1.g01343"/>
</dbReference>
<reference evidence="4" key="1">
    <citation type="submission" date="2022-11" db="UniProtKB">
        <authorList>
            <consortium name="WormBaseParasite"/>
        </authorList>
    </citation>
    <scope>IDENTIFICATION</scope>
</reference>
<evidence type="ECO:0000313" key="3">
    <source>
        <dbReference type="Proteomes" id="UP000887565"/>
    </source>
</evidence>
<proteinExistence type="predicted"/>
<keyword evidence="2" id="KW-1133">Transmembrane helix</keyword>
<keyword evidence="2" id="KW-0472">Membrane</keyword>
<organism evidence="3 4">
    <name type="scientific">Romanomermis culicivorax</name>
    <name type="common">Nematode worm</name>
    <dbReference type="NCBI Taxonomy" id="13658"/>
    <lineage>
        <taxon>Eukaryota</taxon>
        <taxon>Metazoa</taxon>
        <taxon>Ecdysozoa</taxon>
        <taxon>Nematoda</taxon>
        <taxon>Enoplea</taxon>
        <taxon>Dorylaimia</taxon>
        <taxon>Mermithida</taxon>
        <taxon>Mermithoidea</taxon>
        <taxon>Mermithidae</taxon>
        <taxon>Romanomermis</taxon>
    </lineage>
</organism>
<protein>
    <submittedName>
        <fullName evidence="4">Uncharacterized protein</fullName>
    </submittedName>
</protein>
<keyword evidence="3" id="KW-1185">Reference proteome</keyword>
<sequence length="273" mass="30644">MDHTAARLINCICSKSEDCHTNSSWEQKMSKCIFVVENGVEFCKADFGEAVIFRPSQKSKPSPMTCFQTQRNCNKSDIQECIDDCELKKWSNWSICTLEASDNLYYRKRQRMENNQSLGQFSNQSCRKWDREACPTTTAPTRLMVHIIDVSTSPPAELGNIYVLVVVGCIAAIILVIFIIICILIHKKRGGTTKLAPVLKFIPKNATPSSSWTNPTPSSAVGSVGLDYFDQATLKSGKKSTRSQRKLSLPARSRDLNPKYQPKSTAISDRFLF</sequence>
<accession>A0A915HI76</accession>
<dbReference type="AlphaFoldDB" id="A0A915HI76"/>
<feature type="compositionally biased region" description="Basic residues" evidence="1">
    <location>
        <begin position="236"/>
        <end position="245"/>
    </location>
</feature>
<evidence type="ECO:0000313" key="4">
    <source>
        <dbReference type="WBParaSite" id="nRc.2.0.1.t01343-RA"/>
    </source>
</evidence>
<keyword evidence="2" id="KW-0812">Transmembrane</keyword>